<dbReference type="InterPro" id="IPR050374">
    <property type="entry name" value="RRT5_SRSF_SR"/>
</dbReference>
<dbReference type="AlphaFoldDB" id="X6N1U1"/>
<proteinExistence type="predicted"/>
<protein>
    <recommendedName>
        <fullName evidence="6">RRM domain-containing protein</fullName>
    </recommendedName>
</protein>
<evidence type="ECO:0000313" key="7">
    <source>
        <dbReference type="EMBL" id="ETO19277.1"/>
    </source>
</evidence>
<evidence type="ECO:0000256" key="5">
    <source>
        <dbReference type="ARBA" id="ARBA00023242"/>
    </source>
</evidence>
<evidence type="ECO:0000259" key="6">
    <source>
        <dbReference type="SMART" id="SM00360"/>
    </source>
</evidence>
<feature type="domain" description="RRM" evidence="6">
    <location>
        <begin position="20"/>
        <end position="96"/>
    </location>
</feature>
<organism evidence="7 8">
    <name type="scientific">Reticulomyxa filosa</name>
    <dbReference type="NCBI Taxonomy" id="46433"/>
    <lineage>
        <taxon>Eukaryota</taxon>
        <taxon>Sar</taxon>
        <taxon>Rhizaria</taxon>
        <taxon>Retaria</taxon>
        <taxon>Foraminifera</taxon>
        <taxon>Monothalamids</taxon>
        <taxon>Reticulomyxidae</taxon>
        <taxon>Reticulomyxa</taxon>
    </lineage>
</organism>
<keyword evidence="2" id="KW-0507">mRNA processing</keyword>
<dbReference type="GO" id="GO:0005634">
    <property type="term" value="C:nucleus"/>
    <property type="evidence" value="ECO:0007669"/>
    <property type="project" value="UniProtKB-SubCell"/>
</dbReference>
<dbReference type="InterPro" id="IPR000504">
    <property type="entry name" value="RRM_dom"/>
</dbReference>
<evidence type="ECO:0000256" key="4">
    <source>
        <dbReference type="ARBA" id="ARBA00022884"/>
    </source>
</evidence>
<comment type="subcellular location">
    <subcellularLocation>
        <location evidence="1">Nucleus</location>
    </subcellularLocation>
</comment>
<reference evidence="7 8" key="1">
    <citation type="journal article" date="2013" name="Curr. Biol.">
        <title>The Genome of the Foraminiferan Reticulomyxa filosa.</title>
        <authorList>
            <person name="Glockner G."/>
            <person name="Hulsmann N."/>
            <person name="Schleicher M."/>
            <person name="Noegel A.A."/>
            <person name="Eichinger L."/>
            <person name="Gallinger C."/>
            <person name="Pawlowski J."/>
            <person name="Sierra R."/>
            <person name="Euteneuer U."/>
            <person name="Pillet L."/>
            <person name="Moustafa A."/>
            <person name="Platzer M."/>
            <person name="Groth M."/>
            <person name="Szafranski K."/>
            <person name="Schliwa M."/>
        </authorList>
    </citation>
    <scope>NUCLEOTIDE SEQUENCE [LARGE SCALE GENOMIC DNA]</scope>
</reference>
<dbReference type="EMBL" id="ASPP01013832">
    <property type="protein sequence ID" value="ETO19277.1"/>
    <property type="molecule type" value="Genomic_DNA"/>
</dbReference>
<evidence type="ECO:0000256" key="3">
    <source>
        <dbReference type="ARBA" id="ARBA00022737"/>
    </source>
</evidence>
<accession>X6N1U1</accession>
<dbReference type="GO" id="GO:0006397">
    <property type="term" value="P:mRNA processing"/>
    <property type="evidence" value="ECO:0007669"/>
    <property type="project" value="UniProtKB-KW"/>
</dbReference>
<feature type="domain" description="RRM" evidence="6">
    <location>
        <begin position="222"/>
        <end position="326"/>
    </location>
</feature>
<dbReference type="SUPFAM" id="SSF54928">
    <property type="entry name" value="RNA-binding domain, RBD"/>
    <property type="match status" value="3"/>
</dbReference>
<evidence type="ECO:0000256" key="2">
    <source>
        <dbReference type="ARBA" id="ARBA00022664"/>
    </source>
</evidence>
<dbReference type="InterPro" id="IPR035979">
    <property type="entry name" value="RBD_domain_sf"/>
</dbReference>
<name>X6N1U1_RETFI</name>
<keyword evidence="4" id="KW-0694">RNA-binding</keyword>
<keyword evidence="8" id="KW-1185">Reference proteome</keyword>
<dbReference type="PANTHER" id="PTHR23003:SF62">
    <property type="entry name" value="SERINE_ARGININE (SR)-TYPE SHUTTLING MRNA BINDING PROTEIN NPL3"/>
    <property type="match status" value="1"/>
</dbReference>
<dbReference type="GO" id="GO:0003729">
    <property type="term" value="F:mRNA binding"/>
    <property type="evidence" value="ECO:0007669"/>
    <property type="project" value="TreeGrafter"/>
</dbReference>
<evidence type="ECO:0000256" key="1">
    <source>
        <dbReference type="ARBA" id="ARBA00004123"/>
    </source>
</evidence>
<comment type="caution">
    <text evidence="7">The sequence shown here is derived from an EMBL/GenBank/DDBJ whole genome shotgun (WGS) entry which is preliminary data.</text>
</comment>
<gene>
    <name evidence="7" type="ORF">RFI_17951</name>
</gene>
<keyword evidence="5" id="KW-0539">Nucleus</keyword>
<sequence length="482" mass="55931">MEEKDKTNQTPVRSAGVTRTILIRPLSPETTVEQIEEFVDRAALNKPLRVDLIRPRKYAQTPCCYAYVTFPTNQDCVLVISNLNLQTLNGTEVIYLLKKKKKISFSTIPRPDLQGKTCVLEITTDPPFLRDQSELAELLNTFSPTDKNSQRVWPHDVWMGKGNGMKKRKWMLFYDTPLMATLAFQSCSGRWFKDRFVILGYQSHPNEYLYDRQECFAKLTNRMMLEGIPRSTSIEDIKTFVEQHGFKRDDIVDVEFFFQTKYSLLSRLDEKWQNNQNFEQGDQKNKSPRRAAYGFAVITWKTFDLADEAFEKLNDLEFGGIEYVVKTKYKSPQIEDILKEDLKDKTTVLHMANIPWFVTCTIIKQWFASNGVFASVSKPRVRKTTEENKDEQKNNDKQAMDVDFVDSFLSDMHSALNKEEEDKEEQIPIEKKNLYPTPIRTHIKYRDGFPIGRAHVAFNTPQKATEALLAMNGKYLGGRKIL</sequence>
<evidence type="ECO:0000313" key="8">
    <source>
        <dbReference type="Proteomes" id="UP000023152"/>
    </source>
</evidence>
<keyword evidence="3" id="KW-0677">Repeat</keyword>
<dbReference type="InterPro" id="IPR012677">
    <property type="entry name" value="Nucleotide-bd_a/b_plait_sf"/>
</dbReference>
<dbReference type="GO" id="GO:0005737">
    <property type="term" value="C:cytoplasm"/>
    <property type="evidence" value="ECO:0007669"/>
    <property type="project" value="TreeGrafter"/>
</dbReference>
<dbReference type="SMART" id="SM00360">
    <property type="entry name" value="RRM"/>
    <property type="match status" value="2"/>
</dbReference>
<dbReference type="CDD" id="cd00590">
    <property type="entry name" value="RRM_SF"/>
    <property type="match status" value="2"/>
</dbReference>
<dbReference type="Gene3D" id="3.30.70.330">
    <property type="match status" value="3"/>
</dbReference>
<dbReference type="PANTHER" id="PTHR23003">
    <property type="entry name" value="RNA RECOGNITION MOTIF RRM DOMAIN CONTAINING PROTEIN"/>
    <property type="match status" value="1"/>
</dbReference>
<dbReference type="Proteomes" id="UP000023152">
    <property type="component" value="Unassembled WGS sequence"/>
</dbReference>
<feature type="non-terminal residue" evidence="7">
    <location>
        <position position="482"/>
    </location>
</feature>